<dbReference type="Proteomes" id="UP000031512">
    <property type="component" value="Chromosome 1"/>
</dbReference>
<name>L0AX14_THEEQ</name>
<dbReference type="RefSeq" id="XP_004829798.1">
    <property type="nucleotide sequence ID" value="XM_004829741.1"/>
</dbReference>
<reference evidence="2 3" key="1">
    <citation type="journal article" date="2012" name="BMC Genomics">
        <title>Comparative genomic analysis and phylogenetic position of Theileria equi.</title>
        <authorList>
            <person name="Kappmeyer L.S."/>
            <person name="Thiagarajan M."/>
            <person name="Herndon D.R."/>
            <person name="Ramsay J.D."/>
            <person name="Caler E."/>
            <person name="Djikeng A."/>
            <person name="Gillespie J.J."/>
            <person name="Lau A.O."/>
            <person name="Roalson E.H."/>
            <person name="Silva J.C."/>
            <person name="Silva M.G."/>
            <person name="Suarez C.E."/>
            <person name="Ueti M.W."/>
            <person name="Nene V.M."/>
            <person name="Mealey R.H."/>
            <person name="Knowles D.P."/>
            <person name="Brayton K.A."/>
        </authorList>
    </citation>
    <scope>NUCLEOTIDE SEQUENCE [LARGE SCALE GENOMIC DNA]</scope>
    <source>
        <strain evidence="2 3">WA</strain>
    </source>
</reference>
<feature type="compositionally biased region" description="Low complexity" evidence="1">
    <location>
        <begin position="674"/>
        <end position="689"/>
    </location>
</feature>
<feature type="compositionally biased region" description="Basic and acidic residues" evidence="1">
    <location>
        <begin position="571"/>
        <end position="587"/>
    </location>
</feature>
<feature type="region of interest" description="Disordered" evidence="1">
    <location>
        <begin position="454"/>
        <end position="706"/>
    </location>
</feature>
<feature type="compositionally biased region" description="Polar residues" evidence="1">
    <location>
        <begin position="657"/>
        <end position="673"/>
    </location>
</feature>
<feature type="compositionally biased region" description="Polar residues" evidence="1">
    <location>
        <begin position="494"/>
        <end position="504"/>
    </location>
</feature>
<evidence type="ECO:0000313" key="2">
    <source>
        <dbReference type="EMBL" id="AFZ80132.1"/>
    </source>
</evidence>
<dbReference type="VEuPathDB" id="PiroplasmaDB:BEWA_029830"/>
<proteinExistence type="predicted"/>
<feature type="region of interest" description="Disordered" evidence="1">
    <location>
        <begin position="151"/>
        <end position="212"/>
    </location>
</feature>
<accession>L0AX14</accession>
<feature type="compositionally biased region" description="Basic and acidic residues" evidence="1">
    <location>
        <begin position="605"/>
        <end position="647"/>
    </location>
</feature>
<gene>
    <name evidence="2" type="ORF">BEWA_029830</name>
</gene>
<feature type="compositionally biased region" description="Basic and acidic residues" evidence="1">
    <location>
        <begin position="533"/>
        <end position="549"/>
    </location>
</feature>
<dbReference type="KEGG" id="beq:BEWA_029830"/>
<evidence type="ECO:0000256" key="1">
    <source>
        <dbReference type="SAM" id="MobiDB-lite"/>
    </source>
</evidence>
<dbReference type="GeneID" id="15806078"/>
<evidence type="ECO:0000313" key="3">
    <source>
        <dbReference type="Proteomes" id="UP000031512"/>
    </source>
</evidence>
<organism evidence="2 3">
    <name type="scientific">Theileria equi strain WA</name>
    <dbReference type="NCBI Taxonomy" id="1537102"/>
    <lineage>
        <taxon>Eukaryota</taxon>
        <taxon>Sar</taxon>
        <taxon>Alveolata</taxon>
        <taxon>Apicomplexa</taxon>
        <taxon>Aconoidasida</taxon>
        <taxon>Piroplasmida</taxon>
        <taxon>Theileriidae</taxon>
        <taxon>Theileria</taxon>
    </lineage>
</organism>
<dbReference type="EMBL" id="CP001669">
    <property type="protein sequence ID" value="AFZ80132.1"/>
    <property type="molecule type" value="Genomic_DNA"/>
</dbReference>
<protein>
    <submittedName>
        <fullName evidence="2">Uncharacterized protein</fullName>
    </submittedName>
</protein>
<sequence length="740" mass="78856">MSDTLTLNVEGKCGEKKDEPKCSCSPQPPGITASKVINIRGVTNFSKYTHSIPNGTFKLSGYLQDGDKIGLTGAPIENVKEVSVYYWNGADTNPILLGITKDNSGNTTTSYYGRNDNGINDWISMENGLDELEALDEQNCKLNDAVPFEIQDSTSGSLPKDSKSPPSPPGSNYTVKAQKITDSSARDSNGTKISRVTLNGRPINISTPPDATSEIRLYSSPANKNVPIMFELKPPGNGNSKWFYSTDRDGNSWQEDAGNNFYSDNQLTEALAKKLDAFTCEYHKEVTIDLSFSGNGSYCCDEHVDKGKKNEGKVSVSVAQVSCQHRSPSITVKKHSITTDWSISGIKYNEGGNGQVRMITASELSFPVTGVKTVHAFYCGEVPKLIYLEGGPSEVRGKWFENNGSNSRDGHWTEVKLSGITPGELNKTTECQEYNQLVEELRCNNYRQCNDSTKPLPLLGGPGSQGPGESGGGERNLEGTQGGSSDGDNKPENPHQQSSFSPVANNLGEDQFEGGAGVSGSDTEPERQVSGVKKADKKDGEEDSKRESGYFDEEGDKEKAKATGGTTSTETRTEVASRHSPLERPPEAKPPPPGTGPAAPAAPGKDGDYGDTGKADSVGREAGARAGRDPSKNGDNRSHGPTGDRDVLAPGGPSLAQPVTTTSTLQPTSSATAETYTPESSSVSTPTVTNKETAPHDGEPAAPTTLTPATIKALPLSHTTNVSCHSVPLFGLLLHIQTHK</sequence>
<feature type="compositionally biased region" description="Polar residues" evidence="1">
    <location>
        <begin position="172"/>
        <end position="197"/>
    </location>
</feature>
<keyword evidence="3" id="KW-1185">Reference proteome</keyword>
<dbReference type="AlphaFoldDB" id="L0AX14"/>
<feature type="compositionally biased region" description="Gly residues" evidence="1">
    <location>
        <begin position="460"/>
        <end position="485"/>
    </location>
</feature>